<accession>A0ABU0S033</accession>
<dbReference type="EMBL" id="JAUSZS010000008">
    <property type="protein sequence ID" value="MDQ0937614.1"/>
    <property type="molecule type" value="Genomic_DNA"/>
</dbReference>
<feature type="region of interest" description="Disordered" evidence="1">
    <location>
        <begin position="105"/>
        <end position="236"/>
    </location>
</feature>
<sequence length="236" mass="25222">MTSTGYRCPLYDSDALPTDDPSQADQPEDHPCHRVHAAQQEQIGVWKTRVAIGRPPAQTARPAPALGAPRPMRNEQVARRFWIRRNCPRCQALAGKNCVVNAHTGTGAASKTPTTSGSSPSSRNAGPRRNADGGHRGRTTSPARTGEGRRANAAPHPVAAGIARVPSAREGRSAAPGHPVRASEAPRPRSPSHLDRGSRTRNPPLPAPTPEATPQCLRLHPGDGRRPPGRRPGHRR</sequence>
<dbReference type="Proteomes" id="UP001223072">
    <property type="component" value="Unassembled WGS sequence"/>
</dbReference>
<evidence type="ECO:0000313" key="2">
    <source>
        <dbReference type="EMBL" id="MDQ0937614.1"/>
    </source>
</evidence>
<feature type="region of interest" description="Disordered" evidence="1">
    <location>
        <begin position="1"/>
        <end position="31"/>
    </location>
</feature>
<reference evidence="2 3" key="1">
    <citation type="submission" date="2023-07" db="EMBL/GenBank/DDBJ databases">
        <title>Comparative genomics of wheat-associated soil bacteria to identify genetic determinants of phenazine resistance.</title>
        <authorList>
            <person name="Mouncey N."/>
        </authorList>
    </citation>
    <scope>NUCLEOTIDE SEQUENCE [LARGE SCALE GENOMIC DNA]</scope>
    <source>
        <strain evidence="2 3">W2I16</strain>
    </source>
</reference>
<feature type="compositionally biased region" description="Basic and acidic residues" evidence="1">
    <location>
        <begin position="184"/>
        <end position="198"/>
    </location>
</feature>
<organism evidence="2 3">
    <name type="scientific">Streptomyces turgidiscabies</name>
    <dbReference type="NCBI Taxonomy" id="85558"/>
    <lineage>
        <taxon>Bacteria</taxon>
        <taxon>Bacillati</taxon>
        <taxon>Actinomycetota</taxon>
        <taxon>Actinomycetes</taxon>
        <taxon>Kitasatosporales</taxon>
        <taxon>Streptomycetaceae</taxon>
        <taxon>Streptomyces</taxon>
    </lineage>
</organism>
<keyword evidence="3" id="KW-1185">Reference proteome</keyword>
<feature type="compositionally biased region" description="Basic residues" evidence="1">
    <location>
        <begin position="227"/>
        <end position="236"/>
    </location>
</feature>
<protein>
    <submittedName>
        <fullName evidence="2">Uncharacterized protein</fullName>
    </submittedName>
</protein>
<comment type="caution">
    <text evidence="2">The sequence shown here is derived from an EMBL/GenBank/DDBJ whole genome shotgun (WGS) entry which is preliminary data.</text>
</comment>
<feature type="compositionally biased region" description="Low complexity" evidence="1">
    <location>
        <begin position="105"/>
        <end position="128"/>
    </location>
</feature>
<evidence type="ECO:0000256" key="1">
    <source>
        <dbReference type="SAM" id="MobiDB-lite"/>
    </source>
</evidence>
<evidence type="ECO:0000313" key="3">
    <source>
        <dbReference type="Proteomes" id="UP001223072"/>
    </source>
</evidence>
<gene>
    <name evidence="2" type="ORF">QFZ49_007589</name>
</gene>
<name>A0ABU0S033_9ACTN</name>
<proteinExistence type="predicted"/>